<gene>
    <name evidence="2" type="ORF">GRI35_00420</name>
</gene>
<dbReference type="EMBL" id="WTYZ01000001">
    <property type="protein sequence ID" value="MXO81834.1"/>
    <property type="molecule type" value="Genomic_DNA"/>
</dbReference>
<evidence type="ECO:0000313" key="3">
    <source>
        <dbReference type="Proteomes" id="UP000460290"/>
    </source>
</evidence>
<comment type="caution">
    <text evidence="2">The sequence shown here is derived from an EMBL/GenBank/DDBJ whole genome shotgun (WGS) entry which is preliminary data.</text>
</comment>
<dbReference type="RefSeq" id="WP_160612196.1">
    <property type="nucleotide sequence ID" value="NZ_JAUFQM010000001.1"/>
</dbReference>
<organism evidence="2 3">
    <name type="scientific">Pontixanthobacter aestiaquae</name>
    <dbReference type="NCBI Taxonomy" id="1509367"/>
    <lineage>
        <taxon>Bacteria</taxon>
        <taxon>Pseudomonadati</taxon>
        <taxon>Pseudomonadota</taxon>
        <taxon>Alphaproteobacteria</taxon>
        <taxon>Sphingomonadales</taxon>
        <taxon>Erythrobacteraceae</taxon>
        <taxon>Pontixanthobacter</taxon>
    </lineage>
</organism>
<protein>
    <submittedName>
        <fullName evidence="2">DUF2306 domain-containing protein</fullName>
    </submittedName>
</protein>
<feature type="transmembrane region" description="Helical" evidence="1">
    <location>
        <begin position="119"/>
        <end position="137"/>
    </location>
</feature>
<keyword evidence="1" id="KW-0812">Transmembrane</keyword>
<keyword evidence="1" id="KW-0472">Membrane</keyword>
<dbReference type="Proteomes" id="UP000460290">
    <property type="component" value="Unassembled WGS sequence"/>
</dbReference>
<evidence type="ECO:0000256" key="1">
    <source>
        <dbReference type="SAM" id="Phobius"/>
    </source>
</evidence>
<dbReference type="OrthoDB" id="9815686at2"/>
<feature type="transmembrane region" description="Helical" evidence="1">
    <location>
        <begin position="63"/>
        <end position="84"/>
    </location>
</feature>
<name>A0A844Z2W7_9SPHN</name>
<keyword evidence="1" id="KW-1133">Transmembrane helix</keyword>
<sequence>MPTATLSLTNFITQPQGPAGFDVGSRTRIVIALVGITLTSLTLIALTRGALGFAPSHPNIRELAIALHVTTVLPAIPLGAYLLLAPKGGKRHKQLGKLWIGLMLTTAGSAIFIQSGGSFSFIHIFIPMTFWASYKVIKTARSGDMVGHKKEIMSLYLGALTIPGIVAFSLPGRLMNVWLFW</sequence>
<reference evidence="2 3" key="1">
    <citation type="submission" date="2019-12" db="EMBL/GenBank/DDBJ databases">
        <title>Genomic-based taxomic classification of the family Erythrobacteraceae.</title>
        <authorList>
            <person name="Xu L."/>
        </authorList>
    </citation>
    <scope>NUCLEOTIDE SEQUENCE [LARGE SCALE GENOMIC DNA]</scope>
    <source>
        <strain evidence="2 3">KCTC 42006</strain>
    </source>
</reference>
<feature type="transmembrane region" description="Helical" evidence="1">
    <location>
        <begin position="157"/>
        <end position="180"/>
    </location>
</feature>
<keyword evidence="3" id="KW-1185">Reference proteome</keyword>
<evidence type="ECO:0000313" key="2">
    <source>
        <dbReference type="EMBL" id="MXO81834.1"/>
    </source>
</evidence>
<proteinExistence type="predicted"/>
<accession>A0A844Z2W7</accession>
<dbReference type="AlphaFoldDB" id="A0A844Z2W7"/>
<feature type="transmembrane region" description="Helical" evidence="1">
    <location>
        <begin position="29"/>
        <end position="51"/>
    </location>
</feature>